<feature type="site" description="Transition state stabilizer" evidence="6">
    <location>
        <position position="238"/>
    </location>
</feature>
<feature type="binding site" evidence="6">
    <location>
        <position position="9"/>
    </location>
    <ligand>
        <name>Mg(2+)</name>
        <dbReference type="ChEBI" id="CHEBI:18420"/>
    </ligand>
</feature>
<evidence type="ECO:0000256" key="2">
    <source>
        <dbReference type="ARBA" id="ARBA00022679"/>
    </source>
</evidence>
<dbReference type="PANTHER" id="PTHR21060:SF15">
    <property type="entry name" value="ACETATE KINASE-RELATED"/>
    <property type="match status" value="1"/>
</dbReference>
<evidence type="ECO:0000313" key="8">
    <source>
        <dbReference type="EMBL" id="EGV00177.1"/>
    </source>
</evidence>
<dbReference type="NCBIfam" id="TIGR00016">
    <property type="entry name" value="ackA"/>
    <property type="match status" value="1"/>
</dbReference>
<dbReference type="UniPathway" id="UPA00340">
    <property type="reaction ID" value="UER00458"/>
</dbReference>
<keyword evidence="6" id="KW-0479">Metal-binding</keyword>
<organism evidence="8 9">
    <name type="scientific">Mycoplasmopsis columbina SF7</name>
    <dbReference type="NCBI Taxonomy" id="1037410"/>
    <lineage>
        <taxon>Bacteria</taxon>
        <taxon>Bacillati</taxon>
        <taxon>Mycoplasmatota</taxon>
        <taxon>Mycoplasmoidales</taxon>
        <taxon>Metamycoplasmataceae</taxon>
        <taxon>Mycoplasmopsis</taxon>
    </lineage>
</organism>
<dbReference type="GO" id="GO:0005524">
    <property type="term" value="F:ATP binding"/>
    <property type="evidence" value="ECO:0007669"/>
    <property type="project" value="UniProtKB-KW"/>
</dbReference>
<feature type="binding site" evidence="6">
    <location>
        <begin position="280"/>
        <end position="282"/>
    </location>
    <ligand>
        <name>ATP</name>
        <dbReference type="ChEBI" id="CHEBI:30616"/>
    </ligand>
</feature>
<dbReference type="CDD" id="cd24010">
    <property type="entry name" value="ASKHA_NBD_AcK_PK"/>
    <property type="match status" value="1"/>
</dbReference>
<dbReference type="InterPro" id="IPR000890">
    <property type="entry name" value="Aliphatic_acid_kin_short-chain"/>
</dbReference>
<dbReference type="GO" id="GO:0006085">
    <property type="term" value="P:acetyl-CoA biosynthetic process"/>
    <property type="evidence" value="ECO:0007669"/>
    <property type="project" value="UniProtKB-UniRule"/>
</dbReference>
<dbReference type="GO" id="GO:0008776">
    <property type="term" value="F:acetate kinase activity"/>
    <property type="evidence" value="ECO:0007669"/>
    <property type="project" value="UniProtKB-UniRule"/>
</dbReference>
<dbReference type="GO" id="GO:0006083">
    <property type="term" value="P:acetate metabolic process"/>
    <property type="evidence" value="ECO:0007669"/>
    <property type="project" value="TreeGrafter"/>
</dbReference>
<reference evidence="8 9" key="1">
    <citation type="journal article" date="2013" name="Genome Announc.">
        <title>Genome Sequence of Mycoplasma columbinum Strain SF7.</title>
        <authorList>
            <person name="Guo Z."/>
            <person name="Xu X."/>
            <person name="Zheng Q."/>
            <person name="Li T."/>
            <person name="Kuang S."/>
            <person name="Zhang Z."/>
            <person name="Chen Y."/>
            <person name="Lu X."/>
            <person name="Zhou R."/>
            <person name="Bi D."/>
            <person name="Jin H."/>
        </authorList>
    </citation>
    <scope>NUCLEOTIDE SEQUENCE [LARGE SCALE GENOMIC DNA]</scope>
    <source>
        <strain evidence="8 9">SF7</strain>
    </source>
</reference>
<keyword evidence="2 6" id="KW-0808">Transferase</keyword>
<feature type="binding site" evidence="6">
    <location>
        <begin position="329"/>
        <end position="333"/>
    </location>
    <ligand>
        <name>ATP</name>
        <dbReference type="ChEBI" id="CHEBI:30616"/>
    </ligand>
</feature>
<dbReference type="InterPro" id="IPR023865">
    <property type="entry name" value="Aliphatic_acid_kinase_CS"/>
</dbReference>
<protein>
    <recommendedName>
        <fullName evidence="6">Acetate kinase</fullName>
        <ecNumber evidence="6">2.7.2.1</ecNumber>
    </recommendedName>
    <alternativeName>
        <fullName evidence="6">Acetokinase</fullName>
    </alternativeName>
</protein>
<comment type="subcellular location">
    <subcellularLocation>
        <location evidence="6">Cytoplasm</location>
    </subcellularLocation>
</comment>
<keyword evidence="6" id="KW-0460">Magnesium</keyword>
<evidence type="ECO:0000256" key="4">
    <source>
        <dbReference type="ARBA" id="ARBA00022777"/>
    </source>
</evidence>
<feature type="binding site" evidence="6">
    <location>
        <position position="16"/>
    </location>
    <ligand>
        <name>ATP</name>
        <dbReference type="ChEBI" id="CHEBI:30616"/>
    </ligand>
</feature>
<feature type="active site" description="Proton donor/acceptor" evidence="6">
    <location>
        <position position="147"/>
    </location>
</feature>
<accession>F9UKH2</accession>
<dbReference type="PROSITE" id="PS01075">
    <property type="entry name" value="ACETATE_KINASE_1"/>
    <property type="match status" value="1"/>
</dbReference>
<dbReference type="InterPro" id="IPR043129">
    <property type="entry name" value="ATPase_NBD"/>
</dbReference>
<keyword evidence="6" id="KW-0963">Cytoplasm</keyword>
<gene>
    <name evidence="6" type="primary">ackA</name>
    <name evidence="8" type="ORF">MCSF7_01926</name>
</gene>
<feature type="binding site" evidence="6">
    <location>
        <position position="383"/>
    </location>
    <ligand>
        <name>Mg(2+)</name>
        <dbReference type="ChEBI" id="CHEBI:18420"/>
    </ligand>
</feature>
<evidence type="ECO:0000256" key="1">
    <source>
        <dbReference type="ARBA" id="ARBA00008748"/>
    </source>
</evidence>
<dbReference type="PIRSF" id="PIRSF000722">
    <property type="entry name" value="Acetate_prop_kin"/>
    <property type="match status" value="1"/>
</dbReference>
<dbReference type="GO" id="GO:0005737">
    <property type="term" value="C:cytoplasm"/>
    <property type="evidence" value="ECO:0007669"/>
    <property type="project" value="UniProtKB-SubCell"/>
</dbReference>
<comment type="catalytic activity">
    <reaction evidence="6">
        <text>acetate + ATP = acetyl phosphate + ADP</text>
        <dbReference type="Rhea" id="RHEA:11352"/>
        <dbReference type="ChEBI" id="CHEBI:22191"/>
        <dbReference type="ChEBI" id="CHEBI:30089"/>
        <dbReference type="ChEBI" id="CHEBI:30616"/>
        <dbReference type="ChEBI" id="CHEBI:456216"/>
        <dbReference type="EC" id="2.7.2.1"/>
    </reaction>
</comment>
<proteinExistence type="inferred from homology"/>
<dbReference type="Gene3D" id="3.30.420.40">
    <property type="match status" value="2"/>
</dbReference>
<comment type="pathway">
    <text evidence="6">Metabolic intermediate biosynthesis; acetyl-CoA biosynthesis; acetyl-CoA from acetate: step 1/2.</text>
</comment>
<feature type="binding site" evidence="6">
    <location>
        <position position="90"/>
    </location>
    <ligand>
        <name>substrate</name>
    </ligand>
</feature>
<dbReference type="SUPFAM" id="SSF53067">
    <property type="entry name" value="Actin-like ATPase domain"/>
    <property type="match status" value="2"/>
</dbReference>
<sequence>MSKKILVVNAGSSSIKLQLFEKDTLKPIASGLTERITLPDGIITIKYNGQKYEDFPSMPNHAVGVAKTLELMKKIKLIENPEEIEAVGFRVVHGGTYFNSSIKLDDQSIALIDKCSLYAPLHNPGAIQAILAFKQEMPKAILTASFDTSFHTTIPNVNAIYPIPLHLSEKHKIKKYGFHGISHNYITNKVEELLNKKSVNVINLHIGSGASICAIKDSKSFDTTMGLTPLAGIMMGTRSGDIDPSIVEFLCKEENLTPQEVTDILNKKSGLLGVSEISNDLRDIEKAIAENNEKAIFAKDLYVQKIVDYVANYANKLENKIDAIVFTAGVGENSPFIRKAVIEKLHFADIQFDDQANNSKYDDYVLLSKPDSQIKIYAIRTNEELLIAQNTLNLIK</sequence>
<feature type="binding site" evidence="6">
    <location>
        <begin position="205"/>
        <end position="209"/>
    </location>
    <ligand>
        <name>ATP</name>
        <dbReference type="ChEBI" id="CHEBI:30616"/>
    </ligand>
</feature>
<dbReference type="NCBIfam" id="NF005520">
    <property type="entry name" value="PRK07157.1"/>
    <property type="match status" value="1"/>
</dbReference>
<evidence type="ECO:0000256" key="7">
    <source>
        <dbReference type="RuleBase" id="RU003835"/>
    </source>
</evidence>
<keyword evidence="3 6" id="KW-0547">Nucleotide-binding</keyword>
<dbReference type="EC" id="2.7.2.1" evidence="6"/>
<dbReference type="InterPro" id="IPR004372">
    <property type="entry name" value="Ac/propionate_kinase"/>
</dbReference>
<evidence type="ECO:0000256" key="3">
    <source>
        <dbReference type="ARBA" id="ARBA00022741"/>
    </source>
</evidence>
<dbReference type="AlphaFoldDB" id="F9UKH2"/>
<comment type="subunit">
    <text evidence="6">Homodimer.</text>
</comment>
<comment type="function">
    <text evidence="6">Catalyzes the formation of acetyl phosphate from acetate and ATP. Can also catalyze the reverse reaction.</text>
</comment>
<name>F9UKH2_9BACT</name>
<feature type="site" description="Transition state stabilizer" evidence="6">
    <location>
        <position position="179"/>
    </location>
</feature>
<keyword evidence="4 6" id="KW-0418">Kinase</keyword>
<dbReference type="eggNOG" id="COG0282">
    <property type="taxonomic scope" value="Bacteria"/>
</dbReference>
<dbReference type="RefSeq" id="WP_006608790.1">
    <property type="nucleotide sequence ID" value="NZ_AFXA01000011.1"/>
</dbReference>
<comment type="similarity">
    <text evidence="1 6 7">Belongs to the acetokinase family.</text>
</comment>
<evidence type="ECO:0000256" key="6">
    <source>
        <dbReference type="HAMAP-Rule" id="MF_00020"/>
    </source>
</evidence>
<evidence type="ECO:0000256" key="5">
    <source>
        <dbReference type="ARBA" id="ARBA00022840"/>
    </source>
</evidence>
<dbReference type="HAMAP" id="MF_00020">
    <property type="entry name" value="Acetate_kinase"/>
    <property type="match status" value="1"/>
</dbReference>
<keyword evidence="5 6" id="KW-0067">ATP-binding</keyword>
<dbReference type="STRING" id="1037410.MCSF7_01926"/>
<dbReference type="Proteomes" id="UP000004978">
    <property type="component" value="Unassembled WGS sequence"/>
</dbReference>
<dbReference type="PANTHER" id="PTHR21060">
    <property type="entry name" value="ACETATE KINASE"/>
    <property type="match status" value="1"/>
</dbReference>
<keyword evidence="9" id="KW-1185">Reference proteome</keyword>
<comment type="caution">
    <text evidence="8">The sequence shown here is derived from an EMBL/GenBank/DDBJ whole genome shotgun (WGS) entry which is preliminary data.</text>
</comment>
<dbReference type="Pfam" id="PF00871">
    <property type="entry name" value="Acetate_kinase"/>
    <property type="match status" value="1"/>
</dbReference>
<evidence type="ECO:0000313" key="9">
    <source>
        <dbReference type="Proteomes" id="UP000004978"/>
    </source>
</evidence>
<dbReference type="EMBL" id="AFXA01000011">
    <property type="protein sequence ID" value="EGV00177.1"/>
    <property type="molecule type" value="Genomic_DNA"/>
</dbReference>
<dbReference type="PRINTS" id="PR00471">
    <property type="entry name" value="ACETATEKNASE"/>
</dbReference>
<dbReference type="GO" id="GO:0000287">
    <property type="term" value="F:magnesium ion binding"/>
    <property type="evidence" value="ECO:0007669"/>
    <property type="project" value="UniProtKB-UniRule"/>
</dbReference>
<comment type="cofactor">
    <cofactor evidence="6">
        <name>Mg(2+)</name>
        <dbReference type="ChEBI" id="CHEBI:18420"/>
    </cofactor>
    <cofactor evidence="6">
        <name>Mn(2+)</name>
        <dbReference type="ChEBI" id="CHEBI:29035"/>
    </cofactor>
    <text evidence="6">Mg(2+). Can also accept Mn(2+).</text>
</comment>